<organism evidence="1 2">
    <name type="scientific">Vermiconidia calcicola</name>
    <dbReference type="NCBI Taxonomy" id="1690605"/>
    <lineage>
        <taxon>Eukaryota</taxon>
        <taxon>Fungi</taxon>
        <taxon>Dikarya</taxon>
        <taxon>Ascomycota</taxon>
        <taxon>Pezizomycotina</taxon>
        <taxon>Dothideomycetes</taxon>
        <taxon>Dothideomycetidae</taxon>
        <taxon>Mycosphaerellales</taxon>
        <taxon>Extremaceae</taxon>
        <taxon>Vermiconidia</taxon>
    </lineage>
</organism>
<gene>
    <name evidence="1" type="ORF">LTR37_010080</name>
</gene>
<comment type="caution">
    <text evidence="1">The sequence shown here is derived from an EMBL/GenBank/DDBJ whole genome shotgun (WGS) entry which is preliminary data.</text>
</comment>
<dbReference type="EMBL" id="JAUTXU010000081">
    <property type="protein sequence ID" value="KAK3710856.1"/>
    <property type="molecule type" value="Genomic_DNA"/>
</dbReference>
<accession>A0ACC3N6N7</accession>
<keyword evidence="2" id="KW-1185">Reference proteome</keyword>
<reference evidence="1" key="1">
    <citation type="submission" date="2023-07" db="EMBL/GenBank/DDBJ databases">
        <title>Black Yeasts Isolated from many extreme environments.</title>
        <authorList>
            <person name="Coleine C."/>
            <person name="Stajich J.E."/>
            <person name="Selbmann L."/>
        </authorList>
    </citation>
    <scope>NUCLEOTIDE SEQUENCE</scope>
    <source>
        <strain evidence="1">CCFEE 5714</strain>
    </source>
</reference>
<protein>
    <submittedName>
        <fullName evidence="1">Uncharacterized protein</fullName>
    </submittedName>
</protein>
<name>A0ACC3N6N7_9PEZI</name>
<proteinExistence type="predicted"/>
<dbReference type="Proteomes" id="UP001281147">
    <property type="component" value="Unassembled WGS sequence"/>
</dbReference>
<sequence length="329" mass="38805">MDTYTRHSNGRKRSRSPSRRDGLDKRQLKRPRSRSPHRHKHSHHETAPKAKLPFRCQHLHKHELDTYKALFYEYLELQKQLDVDSLTQDEVKGRWKSFLGKWNRGELAEGWYDPETKKRADERFAQERDRRPSTKVAERRIEEQRGPHAPSEDDDEEDDGYGPTLPSTGGSRLGPTVPSFQDLQYKRELAEEDRDDRIADLRYERKQDRRAQKDRLEELVPRAAPGSRERQLEMKRDLAVSNKTFAEAKEAGTEEFGESELLGDDGIDAFKAKKKEKERQKNERELRKEEILRAREAERNEKLAKHREKEEKTMDYLRSLAQQRYGGGS</sequence>
<evidence type="ECO:0000313" key="2">
    <source>
        <dbReference type="Proteomes" id="UP001281147"/>
    </source>
</evidence>
<evidence type="ECO:0000313" key="1">
    <source>
        <dbReference type="EMBL" id="KAK3710856.1"/>
    </source>
</evidence>